<evidence type="ECO:0000313" key="1">
    <source>
        <dbReference type="EMBL" id="CCM64377.1"/>
    </source>
</evidence>
<gene>
    <name evidence="1" type="ORF">BN381_390014</name>
</gene>
<dbReference type="STRING" id="1229780.BN381_390014"/>
<dbReference type="OrthoDB" id="3295122at2"/>
<dbReference type="Proteomes" id="UP000018291">
    <property type="component" value="Unassembled WGS sequence"/>
</dbReference>
<dbReference type="RefSeq" id="WP_012228412.1">
    <property type="nucleotide sequence ID" value="NZ_HG422565.1"/>
</dbReference>
<organism evidence="1 2">
    <name type="scientific">Candidatus Neomicrothrix parvicella RN1</name>
    <dbReference type="NCBI Taxonomy" id="1229780"/>
    <lineage>
        <taxon>Bacteria</taxon>
        <taxon>Bacillati</taxon>
        <taxon>Actinomycetota</taxon>
        <taxon>Acidimicrobiia</taxon>
        <taxon>Acidimicrobiales</taxon>
        <taxon>Microthrixaceae</taxon>
        <taxon>Candidatus Neomicrothrix</taxon>
    </lineage>
</organism>
<proteinExistence type="predicted"/>
<evidence type="ECO:0000313" key="2">
    <source>
        <dbReference type="Proteomes" id="UP000018291"/>
    </source>
</evidence>
<accession>R4Z6B2</accession>
<dbReference type="AlphaFoldDB" id="R4Z6B2"/>
<evidence type="ECO:0008006" key="3">
    <source>
        <dbReference type="Google" id="ProtNLM"/>
    </source>
</evidence>
<dbReference type="HOGENOM" id="CLU_1583700_0_0_11"/>
<dbReference type="Pfam" id="PF06897">
    <property type="entry name" value="DUF1269"/>
    <property type="match status" value="1"/>
</dbReference>
<reference evidence="1 2" key="1">
    <citation type="journal article" date="2013" name="ISME J.">
        <title>Metabolic model for the filamentous 'Candidatus Microthrix parvicella' based on genomic and metagenomic analyses.</title>
        <authorList>
            <person name="Jon McIlroy S."/>
            <person name="Kristiansen R."/>
            <person name="Albertsen M."/>
            <person name="Michael Karst S."/>
            <person name="Rossetti S."/>
            <person name="Lund Nielsen J."/>
            <person name="Tandoi V."/>
            <person name="James Seviour R."/>
            <person name="Nielsen P.H."/>
        </authorList>
    </citation>
    <scope>NUCLEOTIDE SEQUENCE [LARGE SCALE GENOMIC DNA]</scope>
    <source>
        <strain evidence="1 2">RN1</strain>
    </source>
</reference>
<protein>
    <recommendedName>
        <fullName evidence="3">DUF1269 domain-containing protein</fullName>
    </recommendedName>
</protein>
<name>R4Z6B2_9ACTN</name>
<sequence>MAKADGMFLFIGTYADEAAARDDYAIVKDLHAEDVVGTYDAAVITKDASGKVHVNKDEMATRHGGWGGAAAGAVIGILFPPAIIGSAVVGGAIGGIGGHLWRGLSRSDVKELGELIDSGEAALMVIGASTLEAALDKAKLKAEKHVAKQLGVSTHDVDAAVQEATSEIS</sequence>
<dbReference type="InterPro" id="IPR009200">
    <property type="entry name" value="DUF1269_membrane"/>
</dbReference>
<comment type="caution">
    <text evidence="1">The sequence shown here is derived from an EMBL/GenBank/DDBJ whole genome shotgun (WGS) entry which is preliminary data.</text>
</comment>
<keyword evidence="2" id="KW-1185">Reference proteome</keyword>
<dbReference type="eggNOG" id="COG4803">
    <property type="taxonomic scope" value="Bacteria"/>
</dbReference>
<dbReference type="EMBL" id="CANL01000033">
    <property type="protein sequence ID" value="CCM64377.1"/>
    <property type="molecule type" value="Genomic_DNA"/>
</dbReference>